<dbReference type="Gene3D" id="1.20.120.310">
    <property type="entry name" value="ERV/ALR sulfhydryl oxidase domain"/>
    <property type="match status" value="1"/>
</dbReference>
<evidence type="ECO:0000256" key="4">
    <source>
        <dbReference type="ARBA" id="ARBA00022827"/>
    </source>
</evidence>
<dbReference type="SUPFAM" id="SSF69000">
    <property type="entry name" value="FAD-dependent thiol oxidase"/>
    <property type="match status" value="1"/>
</dbReference>
<name>A0A6C0C328_9ZZZZ</name>
<reference evidence="9" key="1">
    <citation type="journal article" date="2020" name="Nature">
        <title>Giant virus diversity and host interactions through global metagenomics.</title>
        <authorList>
            <person name="Schulz F."/>
            <person name="Roux S."/>
            <person name="Paez-Espino D."/>
            <person name="Jungbluth S."/>
            <person name="Walsh D.A."/>
            <person name="Denef V.J."/>
            <person name="McMahon K.D."/>
            <person name="Konstantinidis K.T."/>
            <person name="Eloe-Fadrosh E.A."/>
            <person name="Kyrpides N.C."/>
            <person name="Woyke T."/>
        </authorList>
    </citation>
    <scope>NUCLEOTIDE SEQUENCE</scope>
    <source>
        <strain evidence="9">GVMAG-M-3300020185-33</strain>
    </source>
</reference>
<dbReference type="PROSITE" id="PS51324">
    <property type="entry name" value="ERV_ALR"/>
    <property type="match status" value="1"/>
</dbReference>
<comment type="cofactor">
    <cofactor evidence="1">
        <name>FAD</name>
        <dbReference type="ChEBI" id="CHEBI:57692"/>
    </cofactor>
</comment>
<protein>
    <recommendedName>
        <fullName evidence="2">thiol oxidase</fullName>
        <ecNumber evidence="2">1.8.3.2</ecNumber>
    </recommendedName>
</protein>
<keyword evidence="5" id="KW-0560">Oxidoreductase</keyword>
<dbReference type="EC" id="1.8.3.2" evidence="2"/>
<sequence>MGLDPKVWIPHFQFIMQTIAISYPIHPNDVSKKKYYDFVQNLPVLLPDKPMGDYFITLLNEFPVTPYLSSNMSFMKWVHFMNNKLNKAMNIPEINFYESLEKYYDEYKPKEIKEQKIYKERKKYIQFAVVFAICGLVIYSYGK</sequence>
<evidence type="ECO:0000256" key="5">
    <source>
        <dbReference type="ARBA" id="ARBA00023002"/>
    </source>
</evidence>
<organism evidence="9">
    <name type="scientific">viral metagenome</name>
    <dbReference type="NCBI Taxonomy" id="1070528"/>
    <lineage>
        <taxon>unclassified sequences</taxon>
        <taxon>metagenomes</taxon>
        <taxon>organismal metagenomes</taxon>
    </lineage>
</organism>
<evidence type="ECO:0000313" key="9">
    <source>
        <dbReference type="EMBL" id="QHS99095.1"/>
    </source>
</evidence>
<feature type="domain" description="ERV/ALR sulfhydryl oxidase" evidence="8">
    <location>
        <begin position="1"/>
        <end position="104"/>
    </location>
</feature>
<evidence type="ECO:0000256" key="7">
    <source>
        <dbReference type="SAM" id="Phobius"/>
    </source>
</evidence>
<feature type="transmembrane region" description="Helical" evidence="7">
    <location>
        <begin position="124"/>
        <end position="142"/>
    </location>
</feature>
<dbReference type="InterPro" id="IPR017905">
    <property type="entry name" value="ERV/ALR_sulphydryl_oxidase"/>
</dbReference>
<keyword evidence="6" id="KW-1015">Disulfide bond</keyword>
<dbReference type="EMBL" id="MN739334">
    <property type="protein sequence ID" value="QHS99095.1"/>
    <property type="molecule type" value="Genomic_DNA"/>
</dbReference>
<keyword evidence="7" id="KW-1133">Transmembrane helix</keyword>
<evidence type="ECO:0000256" key="6">
    <source>
        <dbReference type="ARBA" id="ARBA00023157"/>
    </source>
</evidence>
<dbReference type="AlphaFoldDB" id="A0A6C0C328"/>
<keyword evidence="4" id="KW-0274">FAD</keyword>
<evidence type="ECO:0000256" key="3">
    <source>
        <dbReference type="ARBA" id="ARBA00022630"/>
    </source>
</evidence>
<evidence type="ECO:0000256" key="2">
    <source>
        <dbReference type="ARBA" id="ARBA00012512"/>
    </source>
</evidence>
<keyword evidence="7" id="KW-0472">Membrane</keyword>
<proteinExistence type="predicted"/>
<keyword evidence="7" id="KW-0812">Transmembrane</keyword>
<accession>A0A6C0C328</accession>
<dbReference type="InterPro" id="IPR036774">
    <property type="entry name" value="ERV/ALR_sulphydryl_oxid_sf"/>
</dbReference>
<keyword evidence="3" id="KW-0285">Flavoprotein</keyword>
<evidence type="ECO:0000259" key="8">
    <source>
        <dbReference type="PROSITE" id="PS51324"/>
    </source>
</evidence>
<dbReference type="GO" id="GO:0016972">
    <property type="term" value="F:thiol oxidase activity"/>
    <property type="evidence" value="ECO:0007669"/>
    <property type="project" value="UniProtKB-EC"/>
</dbReference>
<evidence type="ECO:0000256" key="1">
    <source>
        <dbReference type="ARBA" id="ARBA00001974"/>
    </source>
</evidence>